<dbReference type="GO" id="GO:0046872">
    <property type="term" value="F:metal ion binding"/>
    <property type="evidence" value="ECO:0007669"/>
    <property type="project" value="UniProtKB-KW"/>
</dbReference>
<feature type="binding site" evidence="2">
    <location>
        <position position="373"/>
    </location>
    <ligand>
        <name>Mn(2+)</name>
        <dbReference type="ChEBI" id="CHEBI:29035"/>
        <label>2</label>
    </ligand>
</feature>
<keyword evidence="2" id="KW-0464">Manganese</keyword>
<reference evidence="4" key="1">
    <citation type="submission" date="2020-02" db="EMBL/GenBank/DDBJ databases">
        <authorList>
            <person name="Meier V. D."/>
        </authorList>
    </citation>
    <scope>NUCLEOTIDE SEQUENCE</scope>
    <source>
        <strain evidence="4">AVDCRST_MAG33</strain>
    </source>
</reference>
<dbReference type="AlphaFoldDB" id="A0A6J4VFS0"/>
<dbReference type="Pfam" id="PF01546">
    <property type="entry name" value="Peptidase_M20"/>
    <property type="match status" value="1"/>
</dbReference>
<evidence type="ECO:0000256" key="1">
    <source>
        <dbReference type="ARBA" id="ARBA00022801"/>
    </source>
</evidence>
<evidence type="ECO:0000256" key="2">
    <source>
        <dbReference type="PIRSR" id="PIRSR005962-1"/>
    </source>
</evidence>
<feature type="domain" description="Peptidase M20 dimerisation" evidence="3">
    <location>
        <begin position="200"/>
        <end position="287"/>
    </location>
</feature>
<feature type="binding site" evidence="2">
    <location>
        <position position="174"/>
    </location>
    <ligand>
        <name>Mn(2+)</name>
        <dbReference type="ChEBI" id="CHEBI:29035"/>
        <label>2</label>
    </ligand>
</feature>
<dbReference type="PANTHER" id="PTHR11014">
    <property type="entry name" value="PEPTIDASE M20 FAMILY MEMBER"/>
    <property type="match status" value="1"/>
</dbReference>
<dbReference type="GO" id="GO:0019877">
    <property type="term" value="P:diaminopimelate biosynthetic process"/>
    <property type="evidence" value="ECO:0007669"/>
    <property type="project" value="UniProtKB-ARBA"/>
</dbReference>
<dbReference type="InterPro" id="IPR011650">
    <property type="entry name" value="Peptidase_M20_dimer"/>
</dbReference>
<name>A0A6J4VFS0_9BACT</name>
<feature type="binding site" evidence="2">
    <location>
        <position position="147"/>
    </location>
    <ligand>
        <name>Mn(2+)</name>
        <dbReference type="ChEBI" id="CHEBI:29035"/>
        <label>2</label>
    </ligand>
</feature>
<dbReference type="Gene3D" id="3.40.630.10">
    <property type="entry name" value="Zn peptidases"/>
    <property type="match status" value="1"/>
</dbReference>
<dbReference type="SUPFAM" id="SSF53187">
    <property type="entry name" value="Zn-dependent exopeptidases"/>
    <property type="match status" value="1"/>
</dbReference>
<comment type="cofactor">
    <cofactor evidence="2">
        <name>Mn(2+)</name>
        <dbReference type="ChEBI" id="CHEBI:29035"/>
    </cofactor>
    <text evidence="2">The Mn(2+) ion enhances activity.</text>
</comment>
<dbReference type="PIRSF" id="PIRSF005962">
    <property type="entry name" value="Pept_M20D_amidohydro"/>
    <property type="match status" value="1"/>
</dbReference>
<dbReference type="GO" id="GO:0050118">
    <property type="term" value="F:N-acetyldiaminopimelate deacetylase activity"/>
    <property type="evidence" value="ECO:0007669"/>
    <property type="project" value="UniProtKB-ARBA"/>
</dbReference>
<proteinExistence type="predicted"/>
<dbReference type="NCBIfam" id="TIGR01891">
    <property type="entry name" value="amidohydrolases"/>
    <property type="match status" value="1"/>
</dbReference>
<dbReference type="SUPFAM" id="SSF55031">
    <property type="entry name" value="Bacterial exopeptidase dimerisation domain"/>
    <property type="match status" value="1"/>
</dbReference>
<keyword evidence="2" id="KW-0479">Metal-binding</keyword>
<dbReference type="Pfam" id="PF07687">
    <property type="entry name" value="M20_dimer"/>
    <property type="match status" value="1"/>
</dbReference>
<dbReference type="FunFam" id="3.30.70.360:FF:000001">
    <property type="entry name" value="N-acetyldiaminopimelate deacetylase"/>
    <property type="match status" value="1"/>
</dbReference>
<keyword evidence="1 4" id="KW-0378">Hydrolase</keyword>
<dbReference type="InterPro" id="IPR036264">
    <property type="entry name" value="Bact_exopeptidase_dim_dom"/>
</dbReference>
<protein>
    <submittedName>
        <fullName evidence="4">Peptidase M20D, amidohydrolase</fullName>
    </submittedName>
</protein>
<feature type="binding site" evidence="2">
    <location>
        <position position="111"/>
    </location>
    <ligand>
        <name>Mn(2+)</name>
        <dbReference type="ChEBI" id="CHEBI:29035"/>
        <label>2</label>
    </ligand>
</feature>
<dbReference type="Gene3D" id="3.30.70.360">
    <property type="match status" value="1"/>
</dbReference>
<evidence type="ECO:0000259" key="3">
    <source>
        <dbReference type="Pfam" id="PF07687"/>
    </source>
</evidence>
<accession>A0A6J4VFS0</accession>
<evidence type="ECO:0000313" key="4">
    <source>
        <dbReference type="EMBL" id="CAA9576676.1"/>
    </source>
</evidence>
<dbReference type="InterPro" id="IPR017439">
    <property type="entry name" value="Amidohydrolase"/>
</dbReference>
<dbReference type="PANTHER" id="PTHR11014:SF63">
    <property type="entry name" value="METALLOPEPTIDASE, PUTATIVE (AFU_ORTHOLOGUE AFUA_6G09600)-RELATED"/>
    <property type="match status" value="1"/>
</dbReference>
<organism evidence="4">
    <name type="scientific">uncultured Thermomicrobiales bacterium</name>
    <dbReference type="NCBI Taxonomy" id="1645740"/>
    <lineage>
        <taxon>Bacteria</taxon>
        <taxon>Pseudomonadati</taxon>
        <taxon>Thermomicrobiota</taxon>
        <taxon>Thermomicrobia</taxon>
        <taxon>Thermomicrobiales</taxon>
        <taxon>environmental samples</taxon>
    </lineage>
</organism>
<dbReference type="InterPro" id="IPR002933">
    <property type="entry name" value="Peptidase_M20"/>
</dbReference>
<gene>
    <name evidence="4" type="ORF">AVDCRST_MAG33-3126</name>
</gene>
<dbReference type="EMBL" id="CADCWK010000396">
    <property type="protein sequence ID" value="CAA9576676.1"/>
    <property type="molecule type" value="Genomic_DNA"/>
</dbReference>
<sequence length="402" mass="42271">MVTASPTLHDAIDEILPGLVADRRHLHEHPELGMQEVETAKFVAARLAQLGVEDIRTGVANTGVTGLIRGTGSGPGGAKVLLVRADMDALPIEEENDVEYRSQTPGIMHACGHDGHTAMLLATARLLTGRRDEFAGTVKLVFQPSEEMPPGGARPMIDAGVLEDPRVDAALGLHLAQEQPLGTIAAAAGPTMAAADMFFMTIKGKGGHGAMPHTTVDPIVAGAQIVSALQTIVSRERDPLTPAVVTVGAFLAGSAPNVIPDTATLRGTVRSFSADERQRLADRIRELSSGIATAMGAEVELDYVFGYPATSSAAEMVEIVNAAATEVVGAENVLVKVPTMGGEDMSYFLNEVPGAFFHVGSRNPERGLVWGHHHPKFDIDEAALGIGVEVMVASVLRYFATA</sequence>
<feature type="binding site" evidence="2">
    <location>
        <position position="113"/>
    </location>
    <ligand>
        <name>Mn(2+)</name>
        <dbReference type="ChEBI" id="CHEBI:29035"/>
        <label>2</label>
    </ligand>
</feature>